<comment type="subcellular location">
    <subcellularLocation>
        <location evidence="2">Nucleus</location>
    </subcellularLocation>
</comment>
<evidence type="ECO:0000256" key="5">
    <source>
        <dbReference type="ARBA" id="ARBA00022771"/>
    </source>
</evidence>
<evidence type="ECO:0000259" key="16">
    <source>
        <dbReference type="PROSITE" id="PS51184"/>
    </source>
</evidence>
<proteinExistence type="inferred from homology"/>
<dbReference type="InterPro" id="IPR018866">
    <property type="entry name" value="Znf-4CXXC_R1"/>
</dbReference>
<dbReference type="GO" id="GO:0032454">
    <property type="term" value="F:histone H3K9 demethylase activity"/>
    <property type="evidence" value="ECO:0007669"/>
    <property type="project" value="InterPro"/>
</dbReference>
<evidence type="ECO:0000256" key="13">
    <source>
        <dbReference type="PROSITE-ProRule" id="PRU00175"/>
    </source>
</evidence>
<dbReference type="PROSITE" id="PS51184">
    <property type="entry name" value="JMJC"/>
    <property type="match status" value="1"/>
</dbReference>
<dbReference type="InterPro" id="IPR001841">
    <property type="entry name" value="Znf_RING"/>
</dbReference>
<comment type="cofactor">
    <cofactor evidence="1">
        <name>Fe(2+)</name>
        <dbReference type="ChEBI" id="CHEBI:29033"/>
    </cofactor>
</comment>
<keyword evidence="9" id="KW-0805">Transcription regulation</keyword>
<comment type="function">
    <text evidence="12">May function as histone H3 lysine demethylase and be involved in regulation of gene expression.</text>
</comment>
<dbReference type="SMART" id="SM00558">
    <property type="entry name" value="JmjC"/>
    <property type="match status" value="1"/>
</dbReference>
<dbReference type="Gene3D" id="2.60.120.650">
    <property type="entry name" value="Cupin"/>
    <property type="match status" value="1"/>
</dbReference>
<dbReference type="GO" id="GO:0003712">
    <property type="term" value="F:transcription coregulator activity"/>
    <property type="evidence" value="ECO:0007669"/>
    <property type="project" value="TreeGrafter"/>
</dbReference>
<dbReference type="InterPro" id="IPR045109">
    <property type="entry name" value="LSDs-like"/>
</dbReference>
<evidence type="ECO:0000256" key="4">
    <source>
        <dbReference type="ARBA" id="ARBA00022723"/>
    </source>
</evidence>
<feature type="compositionally biased region" description="Basic residues" evidence="14">
    <location>
        <begin position="66"/>
        <end position="81"/>
    </location>
</feature>
<dbReference type="PROSITE" id="PS50089">
    <property type="entry name" value="ZF_RING_2"/>
    <property type="match status" value="1"/>
</dbReference>
<dbReference type="AlphaFoldDB" id="A0A2P5G0I4"/>
<dbReference type="GO" id="GO:0000118">
    <property type="term" value="C:histone deacetylase complex"/>
    <property type="evidence" value="ECO:0007669"/>
    <property type="project" value="TreeGrafter"/>
</dbReference>
<dbReference type="GO" id="GO:0016491">
    <property type="term" value="F:oxidoreductase activity"/>
    <property type="evidence" value="ECO:0007669"/>
    <property type="project" value="UniProtKB-KW"/>
</dbReference>
<dbReference type="Proteomes" id="UP000237000">
    <property type="component" value="Unassembled WGS sequence"/>
</dbReference>
<gene>
    <name evidence="17" type="ORF">TorRG33x02_007590</name>
</gene>
<dbReference type="Pfam" id="PF10497">
    <property type="entry name" value="zf-4CXXC_R1"/>
    <property type="match status" value="1"/>
</dbReference>
<feature type="compositionally biased region" description="Basic and acidic residues" evidence="14">
    <location>
        <begin position="897"/>
        <end position="909"/>
    </location>
</feature>
<protein>
    <submittedName>
        <fullName evidence="17">Zinc finger, RING-type domain containing protein</fullName>
    </submittedName>
</protein>
<evidence type="ECO:0000256" key="9">
    <source>
        <dbReference type="ARBA" id="ARBA00023015"/>
    </source>
</evidence>
<dbReference type="InParanoid" id="A0A2P5G0I4"/>
<dbReference type="FunFam" id="2.60.120.650:FF:000026">
    <property type="entry name" value="Transcription factor jumonji domain-containing protein"/>
    <property type="match status" value="1"/>
</dbReference>
<feature type="domain" description="JmjC" evidence="16">
    <location>
        <begin position="803"/>
        <end position="1054"/>
    </location>
</feature>
<dbReference type="InterPro" id="IPR003347">
    <property type="entry name" value="JmjC_dom"/>
</dbReference>
<dbReference type="FunCoup" id="A0A2P5G0I4">
    <property type="interactions" value="347"/>
</dbReference>
<dbReference type="PANTHER" id="PTHR12549">
    <property type="entry name" value="JMJC DOMAIN-CONTAINING HISTONE DEMETHYLATION PROTEIN"/>
    <property type="match status" value="1"/>
</dbReference>
<evidence type="ECO:0000256" key="7">
    <source>
        <dbReference type="ARBA" id="ARBA00023002"/>
    </source>
</evidence>
<keyword evidence="6" id="KW-0862">Zinc</keyword>
<feature type="compositionally biased region" description="Basic and acidic residues" evidence="14">
    <location>
        <begin position="311"/>
        <end position="335"/>
    </location>
</feature>
<dbReference type="GO" id="GO:0000785">
    <property type="term" value="C:chromatin"/>
    <property type="evidence" value="ECO:0007669"/>
    <property type="project" value="TreeGrafter"/>
</dbReference>
<dbReference type="Pfam" id="PF02373">
    <property type="entry name" value="JmjC"/>
    <property type="match status" value="1"/>
</dbReference>
<dbReference type="GO" id="GO:0008270">
    <property type="term" value="F:zinc ion binding"/>
    <property type="evidence" value="ECO:0007669"/>
    <property type="project" value="UniProtKB-KW"/>
</dbReference>
<evidence type="ECO:0000256" key="1">
    <source>
        <dbReference type="ARBA" id="ARBA00001954"/>
    </source>
</evidence>
<feature type="compositionally biased region" description="Basic and acidic residues" evidence="14">
    <location>
        <begin position="877"/>
        <end position="887"/>
    </location>
</feature>
<evidence type="ECO:0000256" key="14">
    <source>
        <dbReference type="SAM" id="MobiDB-lite"/>
    </source>
</evidence>
<evidence type="ECO:0000256" key="3">
    <source>
        <dbReference type="ARBA" id="ARBA00006801"/>
    </source>
</evidence>
<evidence type="ECO:0000313" key="17">
    <source>
        <dbReference type="EMBL" id="POO03554.1"/>
    </source>
</evidence>
<feature type="region of interest" description="Disordered" evidence="14">
    <location>
        <begin position="1"/>
        <end position="136"/>
    </location>
</feature>
<keyword evidence="7" id="KW-0560">Oxidoreductase</keyword>
<dbReference type="OrthoDB" id="1667110at2759"/>
<organism evidence="17 18">
    <name type="scientific">Trema orientale</name>
    <name type="common">Charcoal tree</name>
    <name type="synonym">Celtis orientalis</name>
    <dbReference type="NCBI Taxonomy" id="63057"/>
    <lineage>
        <taxon>Eukaryota</taxon>
        <taxon>Viridiplantae</taxon>
        <taxon>Streptophyta</taxon>
        <taxon>Embryophyta</taxon>
        <taxon>Tracheophyta</taxon>
        <taxon>Spermatophyta</taxon>
        <taxon>Magnoliopsida</taxon>
        <taxon>eudicotyledons</taxon>
        <taxon>Gunneridae</taxon>
        <taxon>Pentapetalae</taxon>
        <taxon>rosids</taxon>
        <taxon>fabids</taxon>
        <taxon>Rosales</taxon>
        <taxon>Cannabaceae</taxon>
        <taxon>Trema</taxon>
    </lineage>
</organism>
<keyword evidence="18" id="KW-1185">Reference proteome</keyword>
<sequence>MEPGTEAPGTEPLPNDAVALGEEKVPESDGKVQESDEKVREIEESLLDDRGTQDGDEKAKAVAPARRGRKKKGWKRGRKKVEKAGDLGVENGGEGVAAEKRGEVEVLNESSELLEEKGRENGGTEKVVGRRGRKKAKLVADDGVNGVSKEEEVEGVGVDGGSVEESEDVILKSRLRTRNNKVVYSENDLWIYGDEEDDKRKKGRGRGRRKKTEMEDQKDAVGEEQRGNGQKDMKGFSTAKRGRKGRKKAEANGVGGMEFEKKENGGLDGEDEKNDGNEGPKKRMKSGNNKGVRNGKENLKVGLLENEETLDQEKKVGDLKGAHENGGDLDSDQKGRRGLRPRALKVLEQEKPKANRWDPTHIAEVSLMCHQCQRNDKGRVVRCRKCKRKRFCVPCLENWYPHTPEEDIAESCPVCSGNCNCKACLRLDVPVKDLKNEEVNVTEEDKVEYSRYLLQGLLPFLKRLNEEQVIESELEAKRQGIAVSELKIQQAGCSENERVYCNNCRTSIVDFHRSCPKCSYDLCLICCREIRNGHLQGGGEDVVLQFINRGLKYLHGGEPKVKPSSDTASKDRVRPITEWKANEDGGIPCPPKDMQGCCDCLLELRCILSKDFVSELVMKGEEIIEAYNLVDMSETPEQQCSCSRSRVVSDFNNDTVRKAASREDSDDNYLYCPKAIEIQHEDLKHFRWHWMRGEPVIVSNVLETTSGLSWEPLVMWRACRQMNHTKHGKHLEVKAIDCLDWCEGDINIHQFFTGYLNGRFDFEMWPQILKLKDWPPSNLFEERLPRHNKEFLCCLPFKEYTHPLNGFLNLAVKLPKEALKPDMGPKTYIAYGVQQELGRGDSVTKLHCDMSDAVNVLTHTTEVTFTPQQLSTIEDLKKRHSEQDQREIFGNAPTVDNEGHVKESEKSHEATLGQDKSGDSIEHSLNCENKSENLEMSEGGAIWDIFRRDDVPKLQEYLKKHFREFRHTHCSPLEQIIHPIHDQTIYLTMEHKRKLKEEYGIESWSFVQKLGDAVFIPAGCPHQVRNLKSCIKVALDFVSPENVGECIRLAEEFRVLPPNHRANEDKLEVKKMTFYAIKSAVETLDPEARSETTSPKKLSKKN</sequence>
<evidence type="ECO:0000256" key="11">
    <source>
        <dbReference type="ARBA" id="ARBA00023242"/>
    </source>
</evidence>
<accession>A0A2P5G0I4</accession>
<dbReference type="CDD" id="cd02208">
    <property type="entry name" value="cupin_RmlC-like"/>
    <property type="match status" value="1"/>
</dbReference>
<feature type="compositionally biased region" description="Basic residues" evidence="14">
    <location>
        <begin position="201"/>
        <end position="211"/>
    </location>
</feature>
<dbReference type="PANTHER" id="PTHR12549:SF11">
    <property type="entry name" value="LYSINE-SPECIFIC DEMETHYLASE JMJ25"/>
    <property type="match status" value="1"/>
</dbReference>
<evidence type="ECO:0000313" key="18">
    <source>
        <dbReference type="Proteomes" id="UP000237000"/>
    </source>
</evidence>
<comment type="similarity">
    <text evidence="3">Belongs to the JARID1 histone demethylase family.</text>
</comment>
<keyword evidence="10" id="KW-0804">Transcription</keyword>
<feature type="domain" description="RING-type" evidence="15">
    <location>
        <begin position="369"/>
        <end position="416"/>
    </location>
</feature>
<dbReference type="GO" id="GO:0006357">
    <property type="term" value="P:regulation of transcription by RNA polymerase II"/>
    <property type="evidence" value="ECO:0007669"/>
    <property type="project" value="TreeGrafter"/>
</dbReference>
<feature type="compositionally biased region" description="Basic and acidic residues" evidence="14">
    <location>
        <begin position="114"/>
        <end position="123"/>
    </location>
</feature>
<evidence type="ECO:0000256" key="10">
    <source>
        <dbReference type="ARBA" id="ARBA00023163"/>
    </source>
</evidence>
<keyword evidence="5 13" id="KW-0863">Zinc-finger</keyword>
<feature type="region of interest" description="Disordered" evidence="14">
    <location>
        <begin position="186"/>
        <end position="339"/>
    </location>
</feature>
<evidence type="ECO:0000256" key="12">
    <source>
        <dbReference type="ARBA" id="ARBA00060112"/>
    </source>
</evidence>
<evidence type="ECO:0000259" key="15">
    <source>
        <dbReference type="PROSITE" id="PS50089"/>
    </source>
</evidence>
<keyword evidence="11" id="KW-0539">Nucleus</keyword>
<evidence type="ECO:0000256" key="2">
    <source>
        <dbReference type="ARBA" id="ARBA00004123"/>
    </source>
</evidence>
<name>A0A2P5G0I4_TREOI</name>
<reference evidence="18" key="1">
    <citation type="submission" date="2016-06" db="EMBL/GenBank/DDBJ databases">
        <title>Parallel loss of symbiosis genes in relatives of nitrogen-fixing non-legume Parasponia.</title>
        <authorList>
            <person name="Van Velzen R."/>
            <person name="Holmer R."/>
            <person name="Bu F."/>
            <person name="Rutten L."/>
            <person name="Van Zeijl A."/>
            <person name="Liu W."/>
            <person name="Santuari L."/>
            <person name="Cao Q."/>
            <person name="Sharma T."/>
            <person name="Shen D."/>
            <person name="Roswanjaya Y."/>
            <person name="Wardhani T."/>
            <person name="Kalhor M.S."/>
            <person name="Jansen J."/>
            <person name="Van den Hoogen J."/>
            <person name="Gungor B."/>
            <person name="Hartog M."/>
            <person name="Hontelez J."/>
            <person name="Verver J."/>
            <person name="Yang W.-C."/>
            <person name="Schijlen E."/>
            <person name="Repin R."/>
            <person name="Schilthuizen M."/>
            <person name="Schranz E."/>
            <person name="Heidstra R."/>
            <person name="Miyata K."/>
            <person name="Fedorova E."/>
            <person name="Kohlen W."/>
            <person name="Bisseling T."/>
            <person name="Smit S."/>
            <person name="Geurts R."/>
        </authorList>
    </citation>
    <scope>NUCLEOTIDE SEQUENCE [LARGE SCALE GENOMIC DNA]</scope>
    <source>
        <strain evidence="18">cv. RG33-2</strain>
    </source>
</reference>
<dbReference type="GO" id="GO:0031490">
    <property type="term" value="F:chromatin DNA binding"/>
    <property type="evidence" value="ECO:0007669"/>
    <property type="project" value="TreeGrafter"/>
</dbReference>
<keyword evidence="4" id="KW-0479">Metal-binding</keyword>
<dbReference type="EMBL" id="JXTC01000002">
    <property type="protein sequence ID" value="POO03554.1"/>
    <property type="molecule type" value="Genomic_DNA"/>
</dbReference>
<feature type="region of interest" description="Disordered" evidence="14">
    <location>
        <begin position="877"/>
        <end position="924"/>
    </location>
</feature>
<keyword evidence="8" id="KW-0408">Iron</keyword>
<evidence type="ECO:0000256" key="8">
    <source>
        <dbReference type="ARBA" id="ARBA00023004"/>
    </source>
</evidence>
<feature type="compositionally biased region" description="Basic and acidic residues" evidence="14">
    <location>
        <begin position="212"/>
        <end position="234"/>
    </location>
</feature>
<feature type="compositionally biased region" description="Basic and acidic residues" evidence="14">
    <location>
        <begin position="21"/>
        <end position="60"/>
    </location>
</feature>
<evidence type="ECO:0000256" key="6">
    <source>
        <dbReference type="ARBA" id="ARBA00022833"/>
    </source>
</evidence>
<comment type="caution">
    <text evidence="17">The sequence shown here is derived from an EMBL/GenBank/DDBJ whole genome shotgun (WGS) entry which is preliminary data.</text>
</comment>
<dbReference type="STRING" id="63057.A0A2P5G0I4"/>
<dbReference type="SUPFAM" id="SSF51197">
    <property type="entry name" value="Clavaminate synthase-like"/>
    <property type="match status" value="1"/>
</dbReference>